<dbReference type="PANTHER" id="PTHR33446">
    <property type="entry name" value="PROTEIN TONB-RELATED"/>
    <property type="match status" value="1"/>
</dbReference>
<keyword evidence="10" id="KW-0732">Signal</keyword>
<evidence type="ECO:0000256" key="5">
    <source>
        <dbReference type="ARBA" id="ARBA00022519"/>
    </source>
</evidence>
<evidence type="ECO:0000256" key="9">
    <source>
        <dbReference type="ARBA" id="ARBA00023136"/>
    </source>
</evidence>
<dbReference type="InterPro" id="IPR051045">
    <property type="entry name" value="TonB-dependent_transducer"/>
</dbReference>
<dbReference type="GO" id="GO:0005886">
    <property type="term" value="C:plasma membrane"/>
    <property type="evidence" value="ECO:0007669"/>
    <property type="project" value="UniProtKB-SubCell"/>
</dbReference>
<keyword evidence="6" id="KW-0812">Transmembrane</keyword>
<evidence type="ECO:0000259" key="11">
    <source>
        <dbReference type="PROSITE" id="PS52015"/>
    </source>
</evidence>
<keyword evidence="5" id="KW-0997">Cell inner membrane</keyword>
<evidence type="ECO:0000256" key="4">
    <source>
        <dbReference type="ARBA" id="ARBA00022475"/>
    </source>
</evidence>
<keyword evidence="7" id="KW-0653">Protein transport</keyword>
<feature type="chain" id="PRO_5043548872" evidence="10">
    <location>
        <begin position="23"/>
        <end position="153"/>
    </location>
</feature>
<dbReference type="Pfam" id="PF03544">
    <property type="entry name" value="TonB_C"/>
    <property type="match status" value="1"/>
</dbReference>
<dbReference type="GO" id="GO:0055085">
    <property type="term" value="P:transmembrane transport"/>
    <property type="evidence" value="ECO:0007669"/>
    <property type="project" value="InterPro"/>
</dbReference>
<reference evidence="12" key="1">
    <citation type="submission" date="2023-03" db="EMBL/GenBank/DDBJ databases">
        <title>Edaphobacter sp.</title>
        <authorList>
            <person name="Huber K.J."/>
            <person name="Papendorf J."/>
            <person name="Pilke C."/>
            <person name="Bunk B."/>
            <person name="Sproeer C."/>
            <person name="Pester M."/>
        </authorList>
    </citation>
    <scope>NUCLEOTIDE SEQUENCE</scope>
    <source>
        <strain evidence="12">DSM 110680</strain>
    </source>
</reference>
<dbReference type="AlphaFoldDB" id="A0AAU7DQ63"/>
<organism evidence="12">
    <name type="scientific">Telmatobacter sp. DSM 110680</name>
    <dbReference type="NCBI Taxonomy" id="3036704"/>
    <lineage>
        <taxon>Bacteria</taxon>
        <taxon>Pseudomonadati</taxon>
        <taxon>Acidobacteriota</taxon>
        <taxon>Terriglobia</taxon>
        <taxon>Terriglobales</taxon>
        <taxon>Acidobacteriaceae</taxon>
        <taxon>Telmatobacter</taxon>
    </lineage>
</organism>
<evidence type="ECO:0000256" key="8">
    <source>
        <dbReference type="ARBA" id="ARBA00022989"/>
    </source>
</evidence>
<dbReference type="PROSITE" id="PS52015">
    <property type="entry name" value="TONB_CTD"/>
    <property type="match status" value="1"/>
</dbReference>
<evidence type="ECO:0000256" key="7">
    <source>
        <dbReference type="ARBA" id="ARBA00022927"/>
    </source>
</evidence>
<keyword evidence="3" id="KW-0813">Transport</keyword>
<keyword evidence="8" id="KW-1133">Transmembrane helix</keyword>
<dbReference type="SUPFAM" id="SSF74653">
    <property type="entry name" value="TolA/TonB C-terminal domain"/>
    <property type="match status" value="1"/>
</dbReference>
<evidence type="ECO:0000256" key="6">
    <source>
        <dbReference type="ARBA" id="ARBA00022692"/>
    </source>
</evidence>
<name>A0AAU7DQ63_9BACT</name>
<dbReference type="RefSeq" id="WP_348265165.1">
    <property type="nucleotide sequence ID" value="NZ_CP121196.1"/>
</dbReference>
<comment type="subcellular location">
    <subcellularLocation>
        <location evidence="1">Cell inner membrane</location>
        <topology evidence="1">Single-pass membrane protein</topology>
        <orientation evidence="1">Periplasmic side</orientation>
    </subcellularLocation>
</comment>
<gene>
    <name evidence="12" type="ORF">P8935_11625</name>
</gene>
<proteinExistence type="inferred from homology"/>
<protein>
    <submittedName>
        <fullName evidence="12">Energy transducer TonB</fullName>
    </submittedName>
</protein>
<evidence type="ECO:0000256" key="2">
    <source>
        <dbReference type="ARBA" id="ARBA00006555"/>
    </source>
</evidence>
<dbReference type="InterPro" id="IPR006260">
    <property type="entry name" value="TonB/TolA_C"/>
</dbReference>
<dbReference type="EMBL" id="CP121196">
    <property type="protein sequence ID" value="XBH19943.1"/>
    <property type="molecule type" value="Genomic_DNA"/>
</dbReference>
<keyword evidence="4" id="KW-1003">Cell membrane</keyword>
<evidence type="ECO:0000256" key="3">
    <source>
        <dbReference type="ARBA" id="ARBA00022448"/>
    </source>
</evidence>
<sequence>MRSRTAACIVSCLLATSTVVCAKTIFADDAPLADTPTNVPPKSSKLVIIPENVAVGMLIHKVTPEYPVIAKAARVSGIVTLKATISKTGEISNLHVECGPEMLQEPSLAAVREWKYRPYLLRGEPVEVQTTIKVTFTLGGKKKVPFSKDSCPI</sequence>
<evidence type="ECO:0000313" key="12">
    <source>
        <dbReference type="EMBL" id="XBH19943.1"/>
    </source>
</evidence>
<feature type="signal peptide" evidence="10">
    <location>
        <begin position="1"/>
        <end position="22"/>
    </location>
</feature>
<dbReference type="NCBIfam" id="TIGR01352">
    <property type="entry name" value="tonB_Cterm"/>
    <property type="match status" value="1"/>
</dbReference>
<accession>A0AAU7DQ63</accession>
<keyword evidence="9" id="KW-0472">Membrane</keyword>
<dbReference type="InterPro" id="IPR037682">
    <property type="entry name" value="TonB_C"/>
</dbReference>
<dbReference type="GO" id="GO:0015031">
    <property type="term" value="P:protein transport"/>
    <property type="evidence" value="ECO:0007669"/>
    <property type="project" value="UniProtKB-KW"/>
</dbReference>
<dbReference type="Gene3D" id="3.30.1150.10">
    <property type="match status" value="1"/>
</dbReference>
<feature type="domain" description="TonB C-terminal" evidence="11">
    <location>
        <begin position="51"/>
        <end position="145"/>
    </location>
</feature>
<evidence type="ECO:0000256" key="1">
    <source>
        <dbReference type="ARBA" id="ARBA00004383"/>
    </source>
</evidence>
<comment type="similarity">
    <text evidence="2">Belongs to the TonB family.</text>
</comment>
<evidence type="ECO:0000256" key="10">
    <source>
        <dbReference type="SAM" id="SignalP"/>
    </source>
</evidence>